<organism evidence="1 2">
    <name type="scientific">Dipteronia dyeriana</name>
    <dbReference type="NCBI Taxonomy" id="168575"/>
    <lineage>
        <taxon>Eukaryota</taxon>
        <taxon>Viridiplantae</taxon>
        <taxon>Streptophyta</taxon>
        <taxon>Embryophyta</taxon>
        <taxon>Tracheophyta</taxon>
        <taxon>Spermatophyta</taxon>
        <taxon>Magnoliopsida</taxon>
        <taxon>eudicotyledons</taxon>
        <taxon>Gunneridae</taxon>
        <taxon>Pentapetalae</taxon>
        <taxon>rosids</taxon>
        <taxon>malvids</taxon>
        <taxon>Sapindales</taxon>
        <taxon>Sapindaceae</taxon>
        <taxon>Hippocastanoideae</taxon>
        <taxon>Acereae</taxon>
        <taxon>Dipteronia</taxon>
    </lineage>
</organism>
<proteinExistence type="predicted"/>
<gene>
    <name evidence="1" type="ORF">Ddye_017737</name>
</gene>
<dbReference type="EMBL" id="JANJYI010000005">
    <property type="protein sequence ID" value="KAK2650248.1"/>
    <property type="molecule type" value="Genomic_DNA"/>
</dbReference>
<dbReference type="AlphaFoldDB" id="A0AAD9U9U0"/>
<comment type="caution">
    <text evidence="1">The sequence shown here is derived from an EMBL/GenBank/DDBJ whole genome shotgun (WGS) entry which is preliminary data.</text>
</comment>
<dbReference type="Proteomes" id="UP001280121">
    <property type="component" value="Unassembled WGS sequence"/>
</dbReference>
<accession>A0AAD9U9U0</accession>
<protein>
    <submittedName>
        <fullName evidence="1">Uncharacterized protein</fullName>
    </submittedName>
</protein>
<sequence>MYAPKDIVVDELFEQLPSDKVHSLVDVVINLTSIPMFFRFMMLSKELGIRKDILNPILIWLGPQAARHFCNVIAPGITESKVFKQFVTRIGITCLMPIVYQLKVHQYSNPHLVIAGDENILELVVGYGIRDS</sequence>
<keyword evidence="2" id="KW-1185">Reference proteome</keyword>
<reference evidence="1" key="1">
    <citation type="journal article" date="2023" name="Plant J.">
        <title>Genome sequences and population genomics provide insights into the demographic history, inbreeding, and mutation load of two 'living fossil' tree species of Dipteronia.</title>
        <authorList>
            <person name="Feng Y."/>
            <person name="Comes H.P."/>
            <person name="Chen J."/>
            <person name="Zhu S."/>
            <person name="Lu R."/>
            <person name="Zhang X."/>
            <person name="Li P."/>
            <person name="Qiu J."/>
            <person name="Olsen K.M."/>
            <person name="Qiu Y."/>
        </authorList>
    </citation>
    <scope>NUCLEOTIDE SEQUENCE</scope>
    <source>
        <strain evidence="1">KIB01</strain>
    </source>
</reference>
<name>A0AAD9U9U0_9ROSI</name>
<evidence type="ECO:0000313" key="1">
    <source>
        <dbReference type="EMBL" id="KAK2650248.1"/>
    </source>
</evidence>
<evidence type="ECO:0000313" key="2">
    <source>
        <dbReference type="Proteomes" id="UP001280121"/>
    </source>
</evidence>